<dbReference type="WBParaSite" id="PEQ_0001261001-mRNA-1">
    <property type="protein sequence ID" value="PEQ_0001261001-mRNA-1"/>
    <property type="gene ID" value="PEQ_0001261001"/>
</dbReference>
<reference evidence="2" key="1">
    <citation type="submission" date="2022-11" db="UniProtKB">
        <authorList>
            <consortium name="WormBaseParasite"/>
        </authorList>
    </citation>
    <scope>IDENTIFICATION</scope>
</reference>
<sequence>MNLRCSFEVWLLLDPSERVKLIFEALKLDDEPLKECVWLLLHTLNMHTAWRPVEEMRRLGVILITIALKSFQTLERKVADAGNIACSDLLLEACEGELMSDPELQKVALNVVINCVCAPFER</sequence>
<keyword evidence="1" id="KW-1185">Reference proteome</keyword>
<name>A0A914S1G5_PAREQ</name>
<evidence type="ECO:0000313" key="2">
    <source>
        <dbReference type="WBParaSite" id="PEQ_0001261001-mRNA-1"/>
    </source>
</evidence>
<accession>A0A914S1G5</accession>
<dbReference type="AlphaFoldDB" id="A0A914S1G5"/>
<proteinExistence type="predicted"/>
<protein>
    <submittedName>
        <fullName evidence="2">Uncharacterized protein</fullName>
    </submittedName>
</protein>
<evidence type="ECO:0000313" key="1">
    <source>
        <dbReference type="Proteomes" id="UP000887564"/>
    </source>
</evidence>
<organism evidence="1 2">
    <name type="scientific">Parascaris equorum</name>
    <name type="common">Equine roundworm</name>
    <dbReference type="NCBI Taxonomy" id="6256"/>
    <lineage>
        <taxon>Eukaryota</taxon>
        <taxon>Metazoa</taxon>
        <taxon>Ecdysozoa</taxon>
        <taxon>Nematoda</taxon>
        <taxon>Chromadorea</taxon>
        <taxon>Rhabditida</taxon>
        <taxon>Spirurina</taxon>
        <taxon>Ascaridomorpha</taxon>
        <taxon>Ascaridoidea</taxon>
        <taxon>Ascarididae</taxon>
        <taxon>Parascaris</taxon>
    </lineage>
</organism>
<dbReference type="Proteomes" id="UP000887564">
    <property type="component" value="Unplaced"/>
</dbReference>